<dbReference type="PROSITE" id="PS50008">
    <property type="entry name" value="PIPLC_Y_DOMAIN"/>
    <property type="match status" value="1"/>
</dbReference>
<evidence type="ECO:0000313" key="4">
    <source>
        <dbReference type="EMBL" id="KAL2265091.1"/>
    </source>
</evidence>
<gene>
    <name evidence="4" type="ORF">VTJ83DRAFT_6191</name>
</gene>
<dbReference type="Proteomes" id="UP001600064">
    <property type="component" value="Unassembled WGS sequence"/>
</dbReference>
<dbReference type="PROSITE" id="PS50007">
    <property type="entry name" value="PIPLC_X_DOMAIN"/>
    <property type="match status" value="1"/>
</dbReference>
<name>A0ABR4D3Z9_9PEZI</name>
<dbReference type="InterPro" id="IPR001711">
    <property type="entry name" value="PLipase_C_Pinositol-sp_Y"/>
</dbReference>
<organism evidence="4 5">
    <name type="scientific">Remersonia thermophila</name>
    <dbReference type="NCBI Taxonomy" id="72144"/>
    <lineage>
        <taxon>Eukaryota</taxon>
        <taxon>Fungi</taxon>
        <taxon>Dikarya</taxon>
        <taxon>Ascomycota</taxon>
        <taxon>Pezizomycotina</taxon>
        <taxon>Sordariomycetes</taxon>
        <taxon>Sordariomycetidae</taxon>
        <taxon>Sordariales</taxon>
        <taxon>Sordariales incertae sedis</taxon>
        <taxon>Remersonia</taxon>
    </lineage>
</organism>
<keyword evidence="5" id="KW-1185">Reference proteome</keyword>
<dbReference type="EC" id="3.1.4.11" evidence="1"/>
<sequence>MSESIPSRLSSRMGKLNPFKSRSKRGDEDEDDHGEAIDIDTVAGGGHAALPADIARHPVRVSEALQAFLSREGVVKQGDPEGLARLLDAPVAVPPAHVTDRSHPLAEYFISSSHNTYLLAHQLYGASSAAAYETTLKAGARCIEIDAWDNPDDRSEPKVTHGYTLVSNIPFRAVCETVRDAVDREAAEALAHGYVPGPVLVSLENHCDQEGQLRLVHIMKEVWGDRLVSEPVRRRGHEEQEGGSPVRLADLGSKIAVIVEYHLPDEADDSSTSDSSSDSEEEEKKARREYKAKKKVAPPSIIIPELAELGVYAQSVKPRDASWYTEGKVKNGPEENHLINVSETGLASHLAEHRSAIARHNARHLMRVYPKGTRISSKNLSPVPFWAVGAQICALNWQTFGGSMQINDAMFAGTAGYVLKPASLRADAVPSRSRKTLRLRVAGATNVPYKGDLDELKPYLTCTLLHMTSDGELAKVKRKTGAYHARKTLSHLTSLLGVGNERPPPTDPLWDETLEWEFEDDELVFLRMLIKSEESFQTNPILAVAAVRLLYVQPGWRFVRMLNLKGHETGCALLVRLDIEDSP</sequence>
<dbReference type="EMBL" id="JAZGUE010000006">
    <property type="protein sequence ID" value="KAL2265091.1"/>
    <property type="molecule type" value="Genomic_DNA"/>
</dbReference>
<comment type="catalytic activity">
    <reaction evidence="1">
        <text>a 1,2-diacyl-sn-glycero-3-phospho-(1D-myo-inositol-4,5-bisphosphate) + H2O = 1D-myo-inositol 1,4,5-trisphosphate + a 1,2-diacyl-sn-glycerol + H(+)</text>
        <dbReference type="Rhea" id="RHEA:33179"/>
        <dbReference type="ChEBI" id="CHEBI:15377"/>
        <dbReference type="ChEBI" id="CHEBI:15378"/>
        <dbReference type="ChEBI" id="CHEBI:17815"/>
        <dbReference type="ChEBI" id="CHEBI:58456"/>
        <dbReference type="ChEBI" id="CHEBI:203600"/>
        <dbReference type="EC" id="3.1.4.11"/>
    </reaction>
</comment>
<accession>A0ABR4D3Z9</accession>
<dbReference type="Pfam" id="PF00387">
    <property type="entry name" value="PI-PLC-Y"/>
    <property type="match status" value="1"/>
</dbReference>
<dbReference type="SUPFAM" id="SSF51695">
    <property type="entry name" value="PLC-like phosphodiesterases"/>
    <property type="match status" value="1"/>
</dbReference>
<dbReference type="Gene3D" id="2.60.40.150">
    <property type="entry name" value="C2 domain"/>
    <property type="match status" value="1"/>
</dbReference>
<keyword evidence="1" id="KW-0378">Hydrolase</keyword>
<dbReference type="SMART" id="SM00149">
    <property type="entry name" value="PLCYc"/>
    <property type="match status" value="1"/>
</dbReference>
<feature type="compositionally biased region" description="Polar residues" evidence="2">
    <location>
        <begin position="1"/>
        <end position="10"/>
    </location>
</feature>
<feature type="compositionally biased region" description="Acidic residues" evidence="2">
    <location>
        <begin position="266"/>
        <end position="281"/>
    </location>
</feature>
<feature type="region of interest" description="Disordered" evidence="2">
    <location>
        <begin position="1"/>
        <end position="35"/>
    </location>
</feature>
<dbReference type="InterPro" id="IPR017946">
    <property type="entry name" value="PLC-like_Pdiesterase_TIM-brl"/>
</dbReference>
<feature type="region of interest" description="Disordered" evidence="2">
    <location>
        <begin position="265"/>
        <end position="291"/>
    </location>
</feature>
<dbReference type="CDD" id="cd08598">
    <property type="entry name" value="PI-PLC1c_yeast"/>
    <property type="match status" value="1"/>
</dbReference>
<dbReference type="GeneID" id="98127519"/>
<proteinExistence type="predicted"/>
<feature type="domain" description="PI-PLC Y-box" evidence="3">
    <location>
        <begin position="306"/>
        <end position="425"/>
    </location>
</feature>
<keyword evidence="1" id="KW-0443">Lipid metabolism</keyword>
<dbReference type="Gene3D" id="3.20.20.190">
    <property type="entry name" value="Phosphatidylinositol (PI) phosphodiesterase"/>
    <property type="match status" value="1"/>
</dbReference>
<dbReference type="RefSeq" id="XP_070863818.1">
    <property type="nucleotide sequence ID" value="XM_071012875.1"/>
</dbReference>
<dbReference type="Pfam" id="PF00388">
    <property type="entry name" value="PI-PLC-X"/>
    <property type="match status" value="1"/>
</dbReference>
<evidence type="ECO:0000313" key="5">
    <source>
        <dbReference type="Proteomes" id="UP001600064"/>
    </source>
</evidence>
<evidence type="ECO:0000256" key="1">
    <source>
        <dbReference type="RuleBase" id="RU361133"/>
    </source>
</evidence>
<dbReference type="SMART" id="SM00148">
    <property type="entry name" value="PLCXc"/>
    <property type="match status" value="1"/>
</dbReference>
<dbReference type="PANTHER" id="PTHR10336">
    <property type="entry name" value="PHOSPHOINOSITIDE-SPECIFIC PHOSPHOLIPASE C FAMILY PROTEIN"/>
    <property type="match status" value="1"/>
</dbReference>
<dbReference type="PANTHER" id="PTHR10336:SF169">
    <property type="entry name" value="PHOSPHOINOSITIDE PHOSPHOLIPASE C"/>
    <property type="match status" value="1"/>
</dbReference>
<comment type="caution">
    <text evidence="4">The sequence shown here is derived from an EMBL/GenBank/DDBJ whole genome shotgun (WGS) entry which is preliminary data.</text>
</comment>
<evidence type="ECO:0000259" key="3">
    <source>
        <dbReference type="PROSITE" id="PS50008"/>
    </source>
</evidence>
<protein>
    <recommendedName>
        <fullName evidence="1">Phosphoinositide phospholipase C</fullName>
        <ecNumber evidence="1">3.1.4.11</ecNumber>
    </recommendedName>
</protein>
<evidence type="ECO:0000256" key="2">
    <source>
        <dbReference type="SAM" id="MobiDB-lite"/>
    </source>
</evidence>
<dbReference type="InterPro" id="IPR035892">
    <property type="entry name" value="C2_domain_sf"/>
</dbReference>
<dbReference type="PRINTS" id="PR00390">
    <property type="entry name" value="PHPHLIPASEC"/>
</dbReference>
<dbReference type="InterPro" id="IPR000909">
    <property type="entry name" value="PLipase_C_PInositol-sp_X_dom"/>
</dbReference>
<reference evidence="4 5" key="1">
    <citation type="journal article" date="2024" name="Commun. Biol.">
        <title>Comparative genomic analysis of thermophilic fungi reveals convergent evolutionary adaptations and gene losses.</title>
        <authorList>
            <person name="Steindorff A.S."/>
            <person name="Aguilar-Pontes M.V."/>
            <person name="Robinson A.J."/>
            <person name="Andreopoulos B."/>
            <person name="LaButti K."/>
            <person name="Kuo A."/>
            <person name="Mondo S."/>
            <person name="Riley R."/>
            <person name="Otillar R."/>
            <person name="Haridas S."/>
            <person name="Lipzen A."/>
            <person name="Grimwood J."/>
            <person name="Schmutz J."/>
            <person name="Clum A."/>
            <person name="Reid I.D."/>
            <person name="Moisan M.C."/>
            <person name="Butler G."/>
            <person name="Nguyen T.T.M."/>
            <person name="Dewar K."/>
            <person name="Conant G."/>
            <person name="Drula E."/>
            <person name="Henrissat B."/>
            <person name="Hansel C."/>
            <person name="Singer S."/>
            <person name="Hutchinson M.I."/>
            <person name="de Vries R.P."/>
            <person name="Natvig D.O."/>
            <person name="Powell A.J."/>
            <person name="Tsang A."/>
            <person name="Grigoriev I.V."/>
        </authorList>
    </citation>
    <scope>NUCLEOTIDE SEQUENCE [LARGE SCALE GENOMIC DNA]</scope>
    <source>
        <strain evidence="4 5">ATCC 22073</strain>
    </source>
</reference>
<dbReference type="InterPro" id="IPR001192">
    <property type="entry name" value="PI-PLC_fam"/>
</dbReference>
<dbReference type="SUPFAM" id="SSF49562">
    <property type="entry name" value="C2 domain (Calcium/lipid-binding domain, CaLB)"/>
    <property type="match status" value="1"/>
</dbReference>
<keyword evidence="1" id="KW-0442">Lipid degradation</keyword>